<dbReference type="CDD" id="cd00180">
    <property type="entry name" value="PKc"/>
    <property type="match status" value="1"/>
</dbReference>
<keyword evidence="3" id="KW-0808">Transferase</keyword>
<dbReference type="EMBL" id="MCFA01000196">
    <property type="protein sequence ID" value="ORX99551.1"/>
    <property type="molecule type" value="Genomic_DNA"/>
</dbReference>
<proteinExistence type="predicted"/>
<protein>
    <submittedName>
        <fullName evidence="3">Kinase-like domain-containing protein</fullName>
    </submittedName>
</protein>
<dbReference type="PROSITE" id="PS50011">
    <property type="entry name" value="PROTEIN_KINASE_DOM"/>
    <property type="match status" value="1"/>
</dbReference>
<dbReference type="SMART" id="SM00220">
    <property type="entry name" value="S_TKc"/>
    <property type="match status" value="1"/>
</dbReference>
<dbReference type="Proteomes" id="UP000193144">
    <property type="component" value="Unassembled WGS sequence"/>
</dbReference>
<feature type="domain" description="Protein kinase" evidence="2">
    <location>
        <begin position="144"/>
        <end position="480"/>
    </location>
</feature>
<evidence type="ECO:0000313" key="4">
    <source>
        <dbReference type="Proteomes" id="UP000193144"/>
    </source>
</evidence>
<dbReference type="PANTHER" id="PTHR24359:SF1">
    <property type="entry name" value="INHIBITOR OF NUCLEAR FACTOR KAPPA-B KINASE EPSILON SUBUNIT HOMOLOG 1-RELATED"/>
    <property type="match status" value="1"/>
</dbReference>
<feature type="compositionally biased region" description="Basic and acidic residues" evidence="1">
    <location>
        <begin position="490"/>
        <end position="501"/>
    </location>
</feature>
<dbReference type="OrthoDB" id="5986190at2759"/>
<evidence type="ECO:0000259" key="2">
    <source>
        <dbReference type="PROSITE" id="PS50011"/>
    </source>
</evidence>
<sequence length="696" mass="78051">MTEGVPLAISALKKLVKESMVHGPFGQFLPPSPLLKYYADRRTVDKLLTTLDLELSLRTAVQGSWAIVFTILVLIGKTEHFRHFTSRDLSDKCLPFRSPADWNEECSRCCFGSFYEQQWSLLPWVLKHQGIIDLHLPEETILPVVNMEPLGHSGHSSTFKITVHPDCDQLFDKRQTHPHIYVLKTCHRGEEGSYRNEVNAYELLTNHEDRKGKNEIGQNLLNLYGHFRYKGEYHLILEYADLGNLDNYWEKIGPPLRVEDRIRFFQGLAQLVKVLQRMHELYDSPGKGYKLQGVHQDIKPANILVSRRSLESDYDVDFKLIDFGLLRFIKRPLAGESVTCSDMCGTQMYSAPESLRDDTFLQGSKIPVGTGIDIWSLGCVFSEAIIWCALGKEGLTKYTRLRTEETDIHPTLRNTGYSGCFHNGETALRAVFDMHIEALDSPRGGYGGCQEMIAITEDMMVEANSRATAVVLYRKCNIGLRIAEARKGISHPHDPVMRTDPEQASNDTSLPKFPTRPTNAPSRNTYPLPNPTKSSSKEMHSPSKPTVSPSRPPVSSPPSLMEYLPRPPNTPSRFASPLPMPQNSPSSGRTENPPLRSPYSPPGLTRSNSSSRPYVLTPPIPAYQPPGRMEYPPMPLISVSGSGDSPPTGPPRGSHPPPRRSEPSPRPRRLKKRKERSCLTAICCCIFAVLTLGCLN</sequence>
<feature type="compositionally biased region" description="Polar residues" evidence="1">
    <location>
        <begin position="581"/>
        <end position="590"/>
    </location>
</feature>
<organism evidence="3 4">
    <name type="scientific">Clohesyomyces aquaticus</name>
    <dbReference type="NCBI Taxonomy" id="1231657"/>
    <lineage>
        <taxon>Eukaryota</taxon>
        <taxon>Fungi</taxon>
        <taxon>Dikarya</taxon>
        <taxon>Ascomycota</taxon>
        <taxon>Pezizomycotina</taxon>
        <taxon>Dothideomycetes</taxon>
        <taxon>Pleosporomycetidae</taxon>
        <taxon>Pleosporales</taxon>
        <taxon>Lindgomycetaceae</taxon>
        <taxon>Clohesyomyces</taxon>
    </lineage>
</organism>
<dbReference type="Pfam" id="PF00069">
    <property type="entry name" value="Pkinase"/>
    <property type="match status" value="1"/>
</dbReference>
<keyword evidence="3" id="KW-0418">Kinase</keyword>
<feature type="compositionally biased region" description="Polar residues" evidence="1">
    <location>
        <begin position="516"/>
        <end position="534"/>
    </location>
</feature>
<accession>A0A1Y1YNG0</accession>
<dbReference type="GO" id="GO:0004674">
    <property type="term" value="F:protein serine/threonine kinase activity"/>
    <property type="evidence" value="ECO:0007669"/>
    <property type="project" value="TreeGrafter"/>
</dbReference>
<dbReference type="Gene3D" id="1.10.510.10">
    <property type="entry name" value="Transferase(Phosphotransferase) domain 1"/>
    <property type="match status" value="1"/>
</dbReference>
<gene>
    <name evidence="3" type="ORF">BCR34DRAFT_125441</name>
</gene>
<dbReference type="PANTHER" id="PTHR24359">
    <property type="entry name" value="SERINE/THREONINE-PROTEIN KINASE SBK1"/>
    <property type="match status" value="1"/>
</dbReference>
<dbReference type="SUPFAM" id="SSF56112">
    <property type="entry name" value="Protein kinase-like (PK-like)"/>
    <property type="match status" value="1"/>
</dbReference>
<dbReference type="AlphaFoldDB" id="A0A1Y1YNG0"/>
<evidence type="ECO:0000256" key="1">
    <source>
        <dbReference type="SAM" id="MobiDB-lite"/>
    </source>
</evidence>
<name>A0A1Y1YNG0_9PLEO</name>
<feature type="compositionally biased region" description="Pro residues" evidence="1">
    <location>
        <begin position="647"/>
        <end position="656"/>
    </location>
</feature>
<evidence type="ECO:0000313" key="3">
    <source>
        <dbReference type="EMBL" id="ORX99551.1"/>
    </source>
</evidence>
<dbReference type="GO" id="GO:0005524">
    <property type="term" value="F:ATP binding"/>
    <property type="evidence" value="ECO:0007669"/>
    <property type="project" value="InterPro"/>
</dbReference>
<reference evidence="3 4" key="1">
    <citation type="submission" date="2016-07" db="EMBL/GenBank/DDBJ databases">
        <title>Pervasive Adenine N6-methylation of Active Genes in Fungi.</title>
        <authorList>
            <consortium name="DOE Joint Genome Institute"/>
            <person name="Mondo S.J."/>
            <person name="Dannebaum R.O."/>
            <person name="Kuo R.C."/>
            <person name="Labutti K."/>
            <person name="Haridas S."/>
            <person name="Kuo A."/>
            <person name="Salamov A."/>
            <person name="Ahrendt S.R."/>
            <person name="Lipzen A."/>
            <person name="Sullivan W."/>
            <person name="Andreopoulos W.B."/>
            <person name="Clum A."/>
            <person name="Lindquist E."/>
            <person name="Daum C."/>
            <person name="Ramamoorthy G.K."/>
            <person name="Gryganskyi A."/>
            <person name="Culley D."/>
            <person name="Magnuson J.K."/>
            <person name="James T.Y."/>
            <person name="O'Malley M.A."/>
            <person name="Stajich J.E."/>
            <person name="Spatafora J.W."/>
            <person name="Visel A."/>
            <person name="Grigoriev I.V."/>
        </authorList>
    </citation>
    <scope>NUCLEOTIDE SEQUENCE [LARGE SCALE GENOMIC DNA]</scope>
    <source>
        <strain evidence="3 4">CBS 115471</strain>
    </source>
</reference>
<dbReference type="InterPro" id="IPR011009">
    <property type="entry name" value="Kinase-like_dom_sf"/>
</dbReference>
<comment type="caution">
    <text evidence="3">The sequence shown here is derived from an EMBL/GenBank/DDBJ whole genome shotgun (WGS) entry which is preliminary data.</text>
</comment>
<dbReference type="InterPro" id="IPR000719">
    <property type="entry name" value="Prot_kinase_dom"/>
</dbReference>
<keyword evidence="4" id="KW-1185">Reference proteome</keyword>
<feature type="region of interest" description="Disordered" evidence="1">
    <location>
        <begin position="490"/>
        <end position="674"/>
    </location>
</feature>